<dbReference type="AlphaFoldDB" id="A0A6A6GYV7"/>
<dbReference type="Proteomes" id="UP000800092">
    <property type="component" value="Unassembled WGS sequence"/>
</dbReference>
<organism evidence="2 3">
    <name type="scientific">Viridothelium virens</name>
    <name type="common">Speckled blister lichen</name>
    <name type="synonym">Trypethelium virens</name>
    <dbReference type="NCBI Taxonomy" id="1048519"/>
    <lineage>
        <taxon>Eukaryota</taxon>
        <taxon>Fungi</taxon>
        <taxon>Dikarya</taxon>
        <taxon>Ascomycota</taxon>
        <taxon>Pezizomycotina</taxon>
        <taxon>Dothideomycetes</taxon>
        <taxon>Dothideomycetes incertae sedis</taxon>
        <taxon>Trypetheliales</taxon>
        <taxon>Trypetheliaceae</taxon>
        <taxon>Viridothelium</taxon>
    </lineage>
</organism>
<feature type="compositionally biased region" description="Polar residues" evidence="1">
    <location>
        <begin position="30"/>
        <end position="41"/>
    </location>
</feature>
<keyword evidence="3" id="KW-1185">Reference proteome</keyword>
<evidence type="ECO:0000313" key="3">
    <source>
        <dbReference type="Proteomes" id="UP000800092"/>
    </source>
</evidence>
<feature type="region of interest" description="Disordered" evidence="1">
    <location>
        <begin position="1"/>
        <end position="92"/>
    </location>
</feature>
<protein>
    <submittedName>
        <fullName evidence="2">Uncharacterized protein</fullName>
    </submittedName>
</protein>
<accession>A0A6A6GYV7</accession>
<proteinExistence type="predicted"/>
<gene>
    <name evidence="2" type="ORF">EV356DRAFT_508101</name>
</gene>
<evidence type="ECO:0000256" key="1">
    <source>
        <dbReference type="SAM" id="MobiDB-lite"/>
    </source>
</evidence>
<reference evidence="2" key="1">
    <citation type="journal article" date="2020" name="Stud. Mycol.">
        <title>101 Dothideomycetes genomes: a test case for predicting lifestyles and emergence of pathogens.</title>
        <authorList>
            <person name="Haridas S."/>
            <person name="Albert R."/>
            <person name="Binder M."/>
            <person name="Bloem J."/>
            <person name="Labutti K."/>
            <person name="Salamov A."/>
            <person name="Andreopoulos B."/>
            <person name="Baker S."/>
            <person name="Barry K."/>
            <person name="Bills G."/>
            <person name="Bluhm B."/>
            <person name="Cannon C."/>
            <person name="Castanera R."/>
            <person name="Culley D."/>
            <person name="Daum C."/>
            <person name="Ezra D."/>
            <person name="Gonzalez J."/>
            <person name="Henrissat B."/>
            <person name="Kuo A."/>
            <person name="Liang C."/>
            <person name="Lipzen A."/>
            <person name="Lutzoni F."/>
            <person name="Magnuson J."/>
            <person name="Mondo S."/>
            <person name="Nolan M."/>
            <person name="Ohm R."/>
            <person name="Pangilinan J."/>
            <person name="Park H.-J."/>
            <person name="Ramirez L."/>
            <person name="Alfaro M."/>
            <person name="Sun H."/>
            <person name="Tritt A."/>
            <person name="Yoshinaga Y."/>
            <person name="Zwiers L.-H."/>
            <person name="Turgeon B."/>
            <person name="Goodwin S."/>
            <person name="Spatafora J."/>
            <person name="Crous P."/>
            <person name="Grigoriev I."/>
        </authorList>
    </citation>
    <scope>NUCLEOTIDE SEQUENCE</scope>
    <source>
        <strain evidence="2">Tuck. ex Michener</strain>
    </source>
</reference>
<evidence type="ECO:0000313" key="2">
    <source>
        <dbReference type="EMBL" id="KAF2230809.1"/>
    </source>
</evidence>
<sequence>MLGKIKPCNVLLHHPPGNHPSLYSRRHPPSDSNPLTPQSPLGSVRPIQRSPPPSSLVNAVTHPLSASKPALNLSPTPHHQSHPPLPPPYYARRTAHTNRANIRLGERSIRCYLQASIQGEPSKRRRD</sequence>
<dbReference type="EMBL" id="ML991835">
    <property type="protein sequence ID" value="KAF2230809.1"/>
    <property type="molecule type" value="Genomic_DNA"/>
</dbReference>
<name>A0A6A6GYV7_VIRVR</name>